<reference evidence="1 2" key="1">
    <citation type="journal article" date="2013" name="PLoS ONE">
        <title>Assembly-driven community genomics of a hypersaline microbial ecosystem.</title>
        <authorList>
            <person name="Podell S."/>
            <person name="Ugalde J.A."/>
            <person name="Narasingarao P."/>
            <person name="Banfield J.F."/>
            <person name="Heidelberg K.B."/>
            <person name="Allen E.E."/>
        </authorList>
    </citation>
    <scope>NUCLEOTIDE SEQUENCE [LARGE SCALE GENOMIC DNA]</scope>
    <source>
        <strain evidence="2">J07HQW1</strain>
    </source>
</reference>
<accession>U1PJP8</accession>
<evidence type="ECO:0000313" key="1">
    <source>
        <dbReference type="EMBL" id="ERG92391.1"/>
    </source>
</evidence>
<dbReference type="AlphaFoldDB" id="U1PJP8"/>
<dbReference type="HOGENOM" id="CLU_3094052_0_0_2"/>
<gene>
    <name evidence="1" type="ORF">J07HQW1_02434</name>
</gene>
<organism evidence="1 2">
    <name type="scientific">Haloquadratum walsbyi J07HQW1</name>
    <dbReference type="NCBI Taxonomy" id="1238424"/>
    <lineage>
        <taxon>Archaea</taxon>
        <taxon>Methanobacteriati</taxon>
        <taxon>Methanobacteriota</taxon>
        <taxon>Stenosarchaea group</taxon>
        <taxon>Halobacteria</taxon>
        <taxon>Halobacteriales</taxon>
        <taxon>Haloferacaceae</taxon>
        <taxon>Haloquadratum</taxon>
    </lineage>
</organism>
<proteinExistence type="predicted"/>
<evidence type="ECO:0000313" key="2">
    <source>
        <dbReference type="Proteomes" id="UP000030649"/>
    </source>
</evidence>
<name>U1PJP8_9EURY</name>
<dbReference type="Proteomes" id="UP000030649">
    <property type="component" value="Unassembled WGS sequence"/>
</dbReference>
<dbReference type="STRING" id="1238424.J07HQW1_02434"/>
<dbReference type="EMBL" id="KE356560">
    <property type="protein sequence ID" value="ERG92391.1"/>
    <property type="molecule type" value="Genomic_DNA"/>
</dbReference>
<sequence length="51" mass="5771">MSVSKDLEESGARYELEQLCVTTSPQDPFDYSSLLIMCFVVSRLSYQGMSQ</sequence>
<protein>
    <submittedName>
        <fullName evidence="1">Uncharacterized protein</fullName>
    </submittedName>
</protein>